<keyword evidence="3" id="KW-1185">Reference proteome</keyword>
<reference evidence="2" key="3">
    <citation type="submission" date="2025-09" db="UniProtKB">
        <authorList>
            <consortium name="Ensembl"/>
        </authorList>
    </citation>
    <scope>IDENTIFICATION</scope>
</reference>
<feature type="compositionally biased region" description="Basic and acidic residues" evidence="1">
    <location>
        <begin position="75"/>
        <end position="85"/>
    </location>
</feature>
<dbReference type="PANTHER" id="PTHR12138:SF161">
    <property type="entry name" value="SECRETED PROTEIN"/>
    <property type="match status" value="1"/>
</dbReference>
<proteinExistence type="predicted"/>
<name>A0A8I5R5J7_PAPAN</name>
<reference evidence="2 3" key="1">
    <citation type="submission" date="2012-03" db="EMBL/GenBank/DDBJ databases">
        <title>Whole Genome Assembly of Papio anubis.</title>
        <authorList>
            <person name="Liu Y.L."/>
            <person name="Abraham K.A."/>
            <person name="Akbar H.A."/>
            <person name="Ali S.A."/>
            <person name="Anosike U.A."/>
            <person name="Aqrawi P.A."/>
            <person name="Arias F.A."/>
            <person name="Attaway T.A."/>
            <person name="Awwad R.A."/>
            <person name="Babu C.B."/>
            <person name="Bandaranaike D.B."/>
            <person name="Battles P.B."/>
            <person name="Bell A.B."/>
            <person name="Beltran B.B."/>
            <person name="Berhane-Mersha D.B."/>
            <person name="Bess C.B."/>
            <person name="Bickham C.B."/>
            <person name="Bolden T.B."/>
            <person name="Carter K.C."/>
            <person name="Chau D.C."/>
            <person name="Chavez A.C."/>
            <person name="Clerc-Blankenburg K.C."/>
            <person name="Coyle M.C."/>
            <person name="Dao M.D."/>
            <person name="Davila M.L.D."/>
            <person name="Davy-Carroll L.D."/>
            <person name="Denson S.D."/>
            <person name="Dinh H.D."/>
            <person name="Fernandez S.F."/>
            <person name="Fernando P.F."/>
            <person name="Forbes L.F."/>
            <person name="Francis C.F."/>
            <person name="Francisco L.F."/>
            <person name="Fu Q.F."/>
            <person name="Garcia-Iii R.G."/>
            <person name="Garrett T.G."/>
            <person name="Gross S.G."/>
            <person name="Gubbala S.G."/>
            <person name="Hirani K.H."/>
            <person name="Hogues M.H."/>
            <person name="Hollins B.H."/>
            <person name="Jackson L.J."/>
            <person name="Javaid M.J."/>
            <person name="Jhangiani S.J."/>
            <person name="Johnson A.J."/>
            <person name="Johnson B.J."/>
            <person name="Jones J.J."/>
            <person name="Joshi V.J."/>
            <person name="Kalu J.K."/>
            <person name="Khan N.K."/>
            <person name="Korchina V.K."/>
            <person name="Kovar C.K."/>
            <person name="Lago L.L."/>
            <person name="Lara F.L."/>
            <person name="Le T.-K.L."/>
            <person name="Lee S.L."/>
            <person name="Legall-Iii F.L."/>
            <person name="Lemon S.L."/>
            <person name="Liu J.L."/>
            <person name="Liu Y.-S.L."/>
            <person name="Liyanage D.L."/>
            <person name="Lopez J.L."/>
            <person name="Lorensuhewa L.L."/>
            <person name="Mata R.M."/>
            <person name="Mathew T.M."/>
            <person name="Mercado C.M."/>
            <person name="Mercado I.M."/>
            <person name="Morales K.M."/>
            <person name="Morgan M.M."/>
            <person name="Munidasa M.M."/>
            <person name="Ngo D.N."/>
            <person name="Nguyen L.N."/>
            <person name="Nguyen T.N."/>
            <person name="Nguyen N.N."/>
            <person name="Obregon M.O."/>
            <person name="Okwuonu G.O."/>
            <person name="Ongeri F.O."/>
            <person name="Onwere C.O."/>
            <person name="Osifeso I.O."/>
            <person name="Parra A.P."/>
            <person name="Patil S.P."/>
            <person name="Perez A.P."/>
            <person name="Perez Y.P."/>
            <person name="Pham C.P."/>
            <person name="Pu L.-L.P."/>
            <person name="Puazo M.P."/>
            <person name="Quiroz J.Q."/>
            <person name="Rouhana J.R."/>
            <person name="Ruiz M.R."/>
            <person name="Ruiz S.-J.R."/>
            <person name="Saada N.S."/>
            <person name="Santibanez J.S."/>
            <person name="Scheel M.S."/>
            <person name="Schneider B.S."/>
            <person name="Simmons D.S."/>
            <person name="Sisson I.S."/>
            <person name="Tang L.-Y.T."/>
            <person name="Thornton R.T."/>
            <person name="Tisius J.T."/>
            <person name="Toledanes G.T."/>
            <person name="Trejos Z.T."/>
            <person name="Usmani K.U."/>
            <person name="Varghese R.V."/>
            <person name="Vattathil S.V."/>
            <person name="Vee V.V."/>
            <person name="Walker D.W."/>
            <person name="Weissenberger G.W."/>
            <person name="White C.W."/>
            <person name="Williams A.W."/>
            <person name="Woodworth J.W."/>
            <person name="Wright R.W."/>
            <person name="Zhu Y.Z."/>
            <person name="Han Y.H."/>
            <person name="Newsham I.N."/>
            <person name="Nazareth L.N."/>
            <person name="Worley K.W."/>
            <person name="Muzny D.M."/>
            <person name="Rogers J.R."/>
            <person name="Gibbs R.G."/>
        </authorList>
    </citation>
    <scope>NUCLEOTIDE SEQUENCE [LARGE SCALE GENOMIC DNA]</scope>
</reference>
<evidence type="ECO:0000256" key="1">
    <source>
        <dbReference type="SAM" id="MobiDB-lite"/>
    </source>
</evidence>
<dbReference type="Proteomes" id="UP000028761">
    <property type="component" value="Chromosome 5"/>
</dbReference>
<evidence type="ECO:0000313" key="2">
    <source>
        <dbReference type="Ensembl" id="ENSPANP00000049649.1"/>
    </source>
</evidence>
<accession>A0A8I5R5J7</accession>
<organism evidence="2 3">
    <name type="scientific">Papio anubis</name>
    <name type="common">Olive baboon</name>
    <dbReference type="NCBI Taxonomy" id="9555"/>
    <lineage>
        <taxon>Eukaryota</taxon>
        <taxon>Metazoa</taxon>
        <taxon>Chordata</taxon>
        <taxon>Craniata</taxon>
        <taxon>Vertebrata</taxon>
        <taxon>Euteleostomi</taxon>
        <taxon>Mammalia</taxon>
        <taxon>Eutheria</taxon>
        <taxon>Euarchontoglires</taxon>
        <taxon>Primates</taxon>
        <taxon>Haplorrhini</taxon>
        <taxon>Catarrhini</taxon>
        <taxon>Cercopithecidae</taxon>
        <taxon>Cercopithecinae</taxon>
        <taxon>Papio</taxon>
    </lineage>
</organism>
<dbReference type="PANTHER" id="PTHR12138">
    <property type="entry name" value="PRIMATE-EXPANDED PROTEIN FAMILY"/>
    <property type="match status" value="1"/>
</dbReference>
<feature type="region of interest" description="Disordered" evidence="1">
    <location>
        <begin position="60"/>
        <end position="102"/>
    </location>
</feature>
<evidence type="ECO:0000313" key="3">
    <source>
        <dbReference type="Proteomes" id="UP000028761"/>
    </source>
</evidence>
<reference evidence="2" key="2">
    <citation type="submission" date="2025-08" db="UniProtKB">
        <authorList>
            <consortium name="Ensembl"/>
        </authorList>
    </citation>
    <scope>IDENTIFICATION</scope>
</reference>
<dbReference type="Ensembl" id="ENSPANT00000063754.1">
    <property type="protein sequence ID" value="ENSPANP00000049649.1"/>
    <property type="gene ID" value="ENSPANG00000041653.1"/>
</dbReference>
<protein>
    <submittedName>
        <fullName evidence="2">Uncharacterized protein</fullName>
    </submittedName>
</protein>
<dbReference type="PRINTS" id="PR02045">
    <property type="entry name" value="F138DOMAIN"/>
</dbReference>
<sequence length="203" mass="22277">MVSWKDELQKKNLQPEVIACLQSHLLGSVKQEDSSSQVLDQPGQDCYHLGFPMFPGSSFGNRTTAAWPRSSQLPAEKDTKNEKPGCEPQGRNMRRKEPAENRRSLTLVTQAGVHGTILAHCNLHLLDSRDSPASASWLAGTKGAHHNTQVIFEFSVEMKFHQVGQVGLKLLTLGDPSTLASHSAGNTGVSHCIWLVLMLWAVD</sequence>
<feature type="compositionally biased region" description="Polar residues" evidence="1">
    <location>
        <begin position="60"/>
        <end position="73"/>
    </location>
</feature>
<dbReference type="AlphaFoldDB" id="A0A8I5R5J7"/>
<dbReference type="GeneTree" id="ENSGT01150000286943"/>